<evidence type="ECO:0000256" key="3">
    <source>
        <dbReference type="SAM" id="MobiDB-lite"/>
    </source>
</evidence>
<dbReference type="Proteomes" id="UP000515160">
    <property type="component" value="Chromosome 3"/>
</dbReference>
<name>A0A6P8X5F7_DROAB</name>
<dbReference type="OrthoDB" id="10070927at2759"/>
<feature type="compositionally biased region" description="Basic residues" evidence="3">
    <location>
        <begin position="107"/>
        <end position="116"/>
    </location>
</feature>
<evidence type="ECO:0000256" key="2">
    <source>
        <dbReference type="ARBA" id="ARBA00023242"/>
    </source>
</evidence>
<dbReference type="GO" id="GO:0003677">
    <property type="term" value="F:DNA binding"/>
    <property type="evidence" value="ECO:0007669"/>
    <property type="project" value="TreeGrafter"/>
</dbReference>
<comment type="subcellular location">
    <subcellularLocation>
        <location evidence="1">Nucleus</location>
    </subcellularLocation>
</comment>
<dbReference type="GO" id="GO:0043065">
    <property type="term" value="P:positive regulation of apoptotic process"/>
    <property type="evidence" value="ECO:0007669"/>
    <property type="project" value="TreeGrafter"/>
</dbReference>
<evidence type="ECO:0000313" key="6">
    <source>
        <dbReference type="RefSeq" id="XP_034111471.1"/>
    </source>
</evidence>
<gene>
    <name evidence="6" type="primary">LOC117572624</name>
</gene>
<dbReference type="InterPro" id="IPR033555">
    <property type="entry name" value="TFPT"/>
</dbReference>
<dbReference type="Pfam" id="PF24245">
    <property type="entry name" value="INO80F"/>
    <property type="match status" value="1"/>
</dbReference>
<dbReference type="AlphaFoldDB" id="A0A6P8X5F7"/>
<dbReference type="GO" id="GO:0097190">
    <property type="term" value="P:apoptotic signaling pathway"/>
    <property type="evidence" value="ECO:0007669"/>
    <property type="project" value="TreeGrafter"/>
</dbReference>
<dbReference type="GO" id="GO:0031011">
    <property type="term" value="C:Ino80 complex"/>
    <property type="evidence" value="ECO:0007669"/>
    <property type="project" value="TreeGrafter"/>
</dbReference>
<feature type="domain" description="INO80 complex subunit F" evidence="4">
    <location>
        <begin position="10"/>
        <end position="56"/>
    </location>
</feature>
<proteinExistence type="predicted"/>
<evidence type="ECO:0000256" key="1">
    <source>
        <dbReference type="ARBA" id="ARBA00004123"/>
    </source>
</evidence>
<accession>A0A6P8X5F7</accession>
<sequence length="134" mass="15873">MTLLKKTQQYKLLVEKMYNRCQQIQAENERSVMRVNGIKKILRRRTYDVELLKRRLDKHGDNWRSVPMVPPQPKGKPEQKRRGPKPKNKQPNADGTHESEAQQMLGRKPRKQRVKKQSTDVNARTVMPQQQLFT</sequence>
<dbReference type="GeneID" id="117572624"/>
<dbReference type="InterPro" id="IPR056513">
    <property type="entry name" value="INO80F"/>
</dbReference>
<feature type="region of interest" description="Disordered" evidence="3">
    <location>
        <begin position="55"/>
        <end position="134"/>
    </location>
</feature>
<keyword evidence="2" id="KW-0539">Nucleus</keyword>
<dbReference type="PANTHER" id="PTHR35084:SF1">
    <property type="entry name" value="TCF3 FUSION PARTNER"/>
    <property type="match status" value="1"/>
</dbReference>
<evidence type="ECO:0000259" key="4">
    <source>
        <dbReference type="Pfam" id="PF24245"/>
    </source>
</evidence>
<feature type="compositionally biased region" description="Polar residues" evidence="3">
    <location>
        <begin position="119"/>
        <end position="134"/>
    </location>
</feature>
<protein>
    <submittedName>
        <fullName evidence="6">Uncharacterized protein LOC117572624</fullName>
    </submittedName>
</protein>
<keyword evidence="5" id="KW-1185">Reference proteome</keyword>
<dbReference type="PANTHER" id="PTHR35084">
    <property type="entry name" value="TCF3 FUSION PARTNER"/>
    <property type="match status" value="1"/>
</dbReference>
<dbReference type="RefSeq" id="XP_034111471.1">
    <property type="nucleotide sequence ID" value="XM_034255580.2"/>
</dbReference>
<evidence type="ECO:0000313" key="5">
    <source>
        <dbReference type="Proteomes" id="UP000515160"/>
    </source>
</evidence>
<reference evidence="6" key="1">
    <citation type="submission" date="2025-08" db="UniProtKB">
        <authorList>
            <consortium name="RefSeq"/>
        </authorList>
    </citation>
    <scope>IDENTIFICATION</scope>
    <source>
        <strain evidence="6">15112-1751.03</strain>
        <tissue evidence="6">Whole Adult</tissue>
    </source>
</reference>
<organism evidence="5 6">
    <name type="scientific">Drosophila albomicans</name>
    <name type="common">Fruit fly</name>
    <dbReference type="NCBI Taxonomy" id="7291"/>
    <lineage>
        <taxon>Eukaryota</taxon>
        <taxon>Metazoa</taxon>
        <taxon>Ecdysozoa</taxon>
        <taxon>Arthropoda</taxon>
        <taxon>Hexapoda</taxon>
        <taxon>Insecta</taxon>
        <taxon>Pterygota</taxon>
        <taxon>Neoptera</taxon>
        <taxon>Endopterygota</taxon>
        <taxon>Diptera</taxon>
        <taxon>Brachycera</taxon>
        <taxon>Muscomorpha</taxon>
        <taxon>Ephydroidea</taxon>
        <taxon>Drosophilidae</taxon>
        <taxon>Drosophila</taxon>
    </lineage>
</organism>